<accession>A0AAP0N6J3</accession>
<name>A0AAP0N6J3_LIQFO</name>
<dbReference type="EMBL" id="JBBPBK010000246">
    <property type="protein sequence ID" value="KAK9266045.1"/>
    <property type="molecule type" value="Genomic_DNA"/>
</dbReference>
<proteinExistence type="predicted"/>
<evidence type="ECO:0000313" key="3">
    <source>
        <dbReference type="Proteomes" id="UP001415857"/>
    </source>
</evidence>
<protein>
    <submittedName>
        <fullName evidence="2">Uncharacterized protein</fullName>
    </submittedName>
</protein>
<reference evidence="2 3" key="1">
    <citation type="journal article" date="2024" name="Plant J.">
        <title>Genome sequences and population genomics reveal climatic adaptation and genomic divergence between two closely related sweetgum species.</title>
        <authorList>
            <person name="Xu W.Q."/>
            <person name="Ren C.Q."/>
            <person name="Zhang X.Y."/>
            <person name="Comes H.P."/>
            <person name="Liu X.H."/>
            <person name="Li Y.G."/>
            <person name="Kettle C.J."/>
            <person name="Jalonen R."/>
            <person name="Gaisberger H."/>
            <person name="Ma Y.Z."/>
            <person name="Qiu Y.X."/>
        </authorList>
    </citation>
    <scope>NUCLEOTIDE SEQUENCE [LARGE SCALE GENOMIC DNA]</scope>
    <source>
        <strain evidence="2">Hangzhou</strain>
    </source>
</reference>
<keyword evidence="3" id="KW-1185">Reference proteome</keyword>
<feature type="region of interest" description="Disordered" evidence="1">
    <location>
        <begin position="48"/>
        <end position="81"/>
    </location>
</feature>
<sequence length="119" mass="13152">MADLRGRRRGYEEGENGGSGSHGRRWISWSTAMNLTVATWTNGLMLNGLPPAPPPPPFPEGYIPPTTEAEKGHEAQQAAEPQLPPIDPIIDQGFMFIVSDYSNINLLLWLKFTVVFEMG</sequence>
<feature type="compositionally biased region" description="Pro residues" evidence="1">
    <location>
        <begin position="50"/>
        <end position="59"/>
    </location>
</feature>
<comment type="caution">
    <text evidence="2">The sequence shown here is derived from an EMBL/GenBank/DDBJ whole genome shotgun (WGS) entry which is preliminary data.</text>
</comment>
<organism evidence="2 3">
    <name type="scientific">Liquidambar formosana</name>
    <name type="common">Formosan gum</name>
    <dbReference type="NCBI Taxonomy" id="63359"/>
    <lineage>
        <taxon>Eukaryota</taxon>
        <taxon>Viridiplantae</taxon>
        <taxon>Streptophyta</taxon>
        <taxon>Embryophyta</taxon>
        <taxon>Tracheophyta</taxon>
        <taxon>Spermatophyta</taxon>
        <taxon>Magnoliopsida</taxon>
        <taxon>eudicotyledons</taxon>
        <taxon>Gunneridae</taxon>
        <taxon>Pentapetalae</taxon>
        <taxon>Saxifragales</taxon>
        <taxon>Altingiaceae</taxon>
        <taxon>Liquidambar</taxon>
    </lineage>
</organism>
<dbReference type="Proteomes" id="UP001415857">
    <property type="component" value="Unassembled WGS sequence"/>
</dbReference>
<feature type="region of interest" description="Disordered" evidence="1">
    <location>
        <begin position="1"/>
        <end position="25"/>
    </location>
</feature>
<gene>
    <name evidence="2" type="ORF">L1049_017801</name>
</gene>
<evidence type="ECO:0000313" key="2">
    <source>
        <dbReference type="EMBL" id="KAK9266045.1"/>
    </source>
</evidence>
<evidence type="ECO:0000256" key="1">
    <source>
        <dbReference type="SAM" id="MobiDB-lite"/>
    </source>
</evidence>
<dbReference type="AlphaFoldDB" id="A0AAP0N6J3"/>